<comment type="caution">
    <text evidence="2">The sequence shown here is derived from an EMBL/GenBank/DDBJ whole genome shotgun (WGS) entry which is preliminary data.</text>
</comment>
<name>A0A2R6ACU0_9ARCH</name>
<evidence type="ECO:0000313" key="2">
    <source>
        <dbReference type="EMBL" id="PSN84177.1"/>
    </source>
</evidence>
<organism evidence="2 3">
    <name type="scientific">Candidatus Marsarchaeota G1 archaeon BE_D</name>
    <dbReference type="NCBI Taxonomy" id="1978156"/>
    <lineage>
        <taxon>Archaea</taxon>
        <taxon>Candidatus Marsarchaeota</taxon>
        <taxon>Candidatus Marsarchaeota group 1</taxon>
    </lineage>
</organism>
<reference evidence="2 3" key="1">
    <citation type="submission" date="2017-04" db="EMBL/GenBank/DDBJ databases">
        <title>Novel microbial lineages endemic to geothermal iron-oxide mats fill important gaps in the evolutionary history of Archaea.</title>
        <authorList>
            <person name="Jay Z.J."/>
            <person name="Beam J.P."/>
            <person name="Dlakic M."/>
            <person name="Rusch D.B."/>
            <person name="Kozubal M.A."/>
            <person name="Inskeep W.P."/>
        </authorList>
    </citation>
    <scope>NUCLEOTIDE SEQUENCE [LARGE SCALE GENOMIC DNA]</scope>
    <source>
        <strain evidence="2">BE_D</strain>
    </source>
</reference>
<evidence type="ECO:0000256" key="1">
    <source>
        <dbReference type="SAM" id="Phobius"/>
    </source>
</evidence>
<protein>
    <submittedName>
        <fullName evidence="2">Uncharacterized protein</fullName>
    </submittedName>
</protein>
<keyword evidence="1" id="KW-0472">Membrane</keyword>
<sequence>MRTLFVIALLVLLCAFSSLISATTLTVNVSRNYKQAEIVLASNSQLVFTYPENSPTSFVLRSLNYSVAFSVANVPRDSEVFQRFQAYLRSAYSNITLENLSVSFSLHALGNSTELVVSKSVVFSGYATGIFNRTRQTIIGNFAWKSFVIKGPLEIDFEDERFDINSANFMLMAPLLHKGITQFLPLEDLQGTSTINLSSLNTPISEWKRTYDPSTNTTTFSKSVQSVTALNLSLSVNGNVYALRLTYDPSAEISVPGYAIAQGNEIVITKPQSMIDLDLSASIAIALVLIGIGALLYLRRMR</sequence>
<dbReference type="EMBL" id="NEXD01000085">
    <property type="protein sequence ID" value="PSN84177.1"/>
    <property type="molecule type" value="Genomic_DNA"/>
</dbReference>
<proteinExistence type="predicted"/>
<keyword evidence="1" id="KW-0812">Transmembrane</keyword>
<gene>
    <name evidence="2" type="ORF">B9Q02_09775</name>
</gene>
<accession>A0A2R6ACU0</accession>
<dbReference type="Proteomes" id="UP000240569">
    <property type="component" value="Unassembled WGS sequence"/>
</dbReference>
<keyword evidence="1" id="KW-1133">Transmembrane helix</keyword>
<feature type="transmembrane region" description="Helical" evidence="1">
    <location>
        <begin position="279"/>
        <end position="298"/>
    </location>
</feature>
<evidence type="ECO:0000313" key="3">
    <source>
        <dbReference type="Proteomes" id="UP000240569"/>
    </source>
</evidence>
<dbReference type="AlphaFoldDB" id="A0A2R6ACU0"/>